<gene>
    <name evidence="2" type="ORF">RclHR1_00580009</name>
</gene>
<dbReference type="AlphaFoldDB" id="A0A2Z6RPX6"/>
<keyword evidence="3" id="KW-1185">Reference proteome</keyword>
<name>A0A2Z6RPX6_9GLOM</name>
<proteinExistence type="predicted"/>
<comment type="caution">
    <text evidence="2">The sequence shown here is derived from an EMBL/GenBank/DDBJ whole genome shotgun (WGS) entry which is preliminary data.</text>
</comment>
<dbReference type="Proteomes" id="UP000247702">
    <property type="component" value="Unassembled WGS sequence"/>
</dbReference>
<reference evidence="2 3" key="1">
    <citation type="submission" date="2017-11" db="EMBL/GenBank/DDBJ databases">
        <title>The genome of Rhizophagus clarus HR1 reveals common genetic basis of auxotrophy among arbuscular mycorrhizal fungi.</title>
        <authorList>
            <person name="Kobayashi Y."/>
        </authorList>
    </citation>
    <scope>NUCLEOTIDE SEQUENCE [LARGE SCALE GENOMIC DNA]</scope>
    <source>
        <strain evidence="2 3">HR1</strain>
    </source>
</reference>
<sequence>MFKLQIHEVQKDNKLVIHSYRHGNARGIVDEKSMRLITRSRKSKTSEKSNIKLHRACPARKRMRTRERE</sequence>
<accession>A0A2Z6RPX6</accession>
<evidence type="ECO:0000313" key="2">
    <source>
        <dbReference type="EMBL" id="GBC04644.1"/>
    </source>
</evidence>
<evidence type="ECO:0000256" key="1">
    <source>
        <dbReference type="SAM" id="MobiDB-lite"/>
    </source>
</evidence>
<dbReference type="EMBL" id="BEXD01003959">
    <property type="protein sequence ID" value="GBC04644.1"/>
    <property type="molecule type" value="Genomic_DNA"/>
</dbReference>
<feature type="region of interest" description="Disordered" evidence="1">
    <location>
        <begin position="38"/>
        <end position="69"/>
    </location>
</feature>
<protein>
    <submittedName>
        <fullName evidence="2">Uncharacterized protein</fullName>
    </submittedName>
</protein>
<organism evidence="2 3">
    <name type="scientific">Rhizophagus clarus</name>
    <dbReference type="NCBI Taxonomy" id="94130"/>
    <lineage>
        <taxon>Eukaryota</taxon>
        <taxon>Fungi</taxon>
        <taxon>Fungi incertae sedis</taxon>
        <taxon>Mucoromycota</taxon>
        <taxon>Glomeromycotina</taxon>
        <taxon>Glomeromycetes</taxon>
        <taxon>Glomerales</taxon>
        <taxon>Glomeraceae</taxon>
        <taxon>Rhizophagus</taxon>
    </lineage>
</organism>
<evidence type="ECO:0000313" key="3">
    <source>
        <dbReference type="Proteomes" id="UP000247702"/>
    </source>
</evidence>
<feature type="compositionally biased region" description="Basic residues" evidence="1">
    <location>
        <begin position="51"/>
        <end position="69"/>
    </location>
</feature>